<dbReference type="OrthoDB" id="238919at2"/>
<dbReference type="PANTHER" id="PTHR43507">
    <property type="entry name" value="NADH-UBIQUINONE OXIDOREDUCTASE CHAIN 4"/>
    <property type="match status" value="1"/>
</dbReference>
<dbReference type="GO" id="GO:0015990">
    <property type="term" value="P:electron transport coupled proton transport"/>
    <property type="evidence" value="ECO:0007669"/>
    <property type="project" value="TreeGrafter"/>
</dbReference>
<dbReference type="EMBL" id="SIHI01000022">
    <property type="protein sequence ID" value="TWT47891.1"/>
    <property type="molecule type" value="Genomic_DNA"/>
</dbReference>
<feature type="transmembrane region" description="Helical" evidence="4">
    <location>
        <begin position="83"/>
        <end position="103"/>
    </location>
</feature>
<sequence length="487" mass="52872">MPRLHLPWLELSVVLPLLGAIFVFALRNQHLARLIGIVTCTLTLVCATGEWIDFGLLESFEAHDQWDFLERVLNHDVLVVDELSAPLLPLGAFLYFSIVVTTLRTKVNRFSFGWTLLSESLLMATLACRSPWLLIGLLSAATIPPWVELRQRGECTRVYVFHMGLFVALLVAGQLLVDASSGSVALSIIGGCLLTGGALIRNGTFPLHCWMTDLFENATFGTAILYVIPMTGAYTVMRLVFPIAPTWALQSIAVISLITAFYAACMSTVQQDARRFFCFIFLSNSALVLVGLEMVTPVGLTGALCVWISVGISLLGLGLILRCVEARIGRLKLNRFHGLYEQTPYLAGTFLLTGLASIGFPGTVGFIGTELLVEGAVDVYPLVGFTVVLATTLNGIAALNAYFRIFTGTHHQSSVSIGCRPPERIIIVVLSLMMIGGGLVPQPGIDSRYHAAKSLLEHRNLPVSVHTLSENDTSPESSTKDSGMSTE</sequence>
<keyword evidence="4" id="KW-0472">Membrane</keyword>
<keyword evidence="4" id="KW-1133">Transmembrane helix</keyword>
<dbReference type="InterPro" id="IPR003918">
    <property type="entry name" value="NADH_UbQ_OxRdtase"/>
</dbReference>
<feature type="region of interest" description="Disordered" evidence="3">
    <location>
        <begin position="466"/>
        <end position="487"/>
    </location>
</feature>
<feature type="transmembrane region" description="Helical" evidence="4">
    <location>
        <begin position="424"/>
        <end position="441"/>
    </location>
</feature>
<dbReference type="Pfam" id="PF00361">
    <property type="entry name" value="Proton_antipo_M"/>
    <property type="match status" value="1"/>
</dbReference>
<feature type="transmembrane region" description="Helical" evidence="4">
    <location>
        <begin position="6"/>
        <end position="26"/>
    </location>
</feature>
<accession>A0A5C5WCV1</accession>
<feature type="transmembrane region" description="Helical" evidence="4">
    <location>
        <begin position="220"/>
        <end position="241"/>
    </location>
</feature>
<evidence type="ECO:0000256" key="3">
    <source>
        <dbReference type="SAM" id="MobiDB-lite"/>
    </source>
</evidence>
<comment type="caution">
    <text evidence="6">The sequence shown here is derived from an EMBL/GenBank/DDBJ whole genome shotgun (WGS) entry which is preliminary data.</text>
</comment>
<dbReference type="GO" id="GO:0008137">
    <property type="term" value="F:NADH dehydrogenase (ubiquinone) activity"/>
    <property type="evidence" value="ECO:0007669"/>
    <property type="project" value="InterPro"/>
</dbReference>
<dbReference type="GO" id="GO:0012505">
    <property type="term" value="C:endomembrane system"/>
    <property type="evidence" value="ECO:0007669"/>
    <property type="project" value="UniProtKB-SubCell"/>
</dbReference>
<feature type="transmembrane region" description="Helical" evidence="4">
    <location>
        <begin position="379"/>
        <end position="403"/>
    </location>
</feature>
<dbReference type="AlphaFoldDB" id="A0A5C5WCV1"/>
<evidence type="ECO:0000256" key="1">
    <source>
        <dbReference type="ARBA" id="ARBA00004127"/>
    </source>
</evidence>
<dbReference type="GO" id="GO:0003954">
    <property type="term" value="F:NADH dehydrogenase activity"/>
    <property type="evidence" value="ECO:0007669"/>
    <property type="project" value="TreeGrafter"/>
</dbReference>
<evidence type="ECO:0000259" key="5">
    <source>
        <dbReference type="Pfam" id="PF00361"/>
    </source>
</evidence>
<comment type="subcellular location">
    <subcellularLocation>
        <location evidence="1">Endomembrane system</location>
        <topology evidence="1">Multi-pass membrane protein</topology>
    </subcellularLocation>
    <subcellularLocation>
        <location evidence="2">Membrane</location>
        <topology evidence="2">Multi-pass membrane protein</topology>
    </subcellularLocation>
</comment>
<evidence type="ECO:0000313" key="7">
    <source>
        <dbReference type="Proteomes" id="UP000317243"/>
    </source>
</evidence>
<feature type="transmembrane region" description="Helical" evidence="4">
    <location>
        <begin position="276"/>
        <end position="295"/>
    </location>
</feature>
<name>A0A5C5WCV1_9PLAN</name>
<reference evidence="6 7" key="1">
    <citation type="submission" date="2019-02" db="EMBL/GenBank/DDBJ databases">
        <title>Deep-cultivation of Planctomycetes and their phenomic and genomic characterization uncovers novel biology.</title>
        <authorList>
            <person name="Wiegand S."/>
            <person name="Jogler M."/>
            <person name="Boedeker C."/>
            <person name="Pinto D."/>
            <person name="Vollmers J."/>
            <person name="Rivas-Marin E."/>
            <person name="Kohn T."/>
            <person name="Peeters S.H."/>
            <person name="Heuer A."/>
            <person name="Rast P."/>
            <person name="Oberbeckmann S."/>
            <person name="Bunk B."/>
            <person name="Jeske O."/>
            <person name="Meyerdierks A."/>
            <person name="Storesund J.E."/>
            <person name="Kallscheuer N."/>
            <person name="Luecker S."/>
            <person name="Lage O.M."/>
            <person name="Pohl T."/>
            <person name="Merkel B.J."/>
            <person name="Hornburger P."/>
            <person name="Mueller R.-W."/>
            <person name="Bruemmer F."/>
            <person name="Labrenz M."/>
            <person name="Spormann A.M."/>
            <person name="Op Den Camp H."/>
            <person name="Overmann J."/>
            <person name="Amann R."/>
            <person name="Jetten M.S.M."/>
            <person name="Mascher T."/>
            <person name="Medema M.H."/>
            <person name="Devos D.P."/>
            <person name="Kaster A.-K."/>
            <person name="Ovreas L."/>
            <person name="Rohde M."/>
            <person name="Galperin M.Y."/>
            <person name="Jogler C."/>
        </authorList>
    </citation>
    <scope>NUCLEOTIDE SEQUENCE [LARGE SCALE GENOMIC DNA]</scope>
    <source>
        <strain evidence="6 7">KOR42</strain>
    </source>
</reference>
<evidence type="ECO:0000313" key="6">
    <source>
        <dbReference type="EMBL" id="TWT47891.1"/>
    </source>
</evidence>
<dbReference type="InterPro" id="IPR001750">
    <property type="entry name" value="ND/Mrp_TM"/>
</dbReference>
<feature type="transmembrane region" description="Helical" evidence="4">
    <location>
        <begin position="301"/>
        <end position="324"/>
    </location>
</feature>
<evidence type="ECO:0000256" key="2">
    <source>
        <dbReference type="RuleBase" id="RU000320"/>
    </source>
</evidence>
<feature type="transmembrane region" description="Helical" evidence="4">
    <location>
        <begin position="158"/>
        <end position="177"/>
    </location>
</feature>
<protein>
    <submittedName>
        <fullName evidence="6">NADH-quinone oxidoreductase subunit M</fullName>
        <ecNumber evidence="6">1.6.5.11</ecNumber>
    </submittedName>
</protein>
<keyword evidence="2 4" id="KW-0812">Transmembrane</keyword>
<feature type="domain" description="NADH:quinone oxidoreductase/Mrp antiporter transmembrane" evidence="5">
    <location>
        <begin position="186"/>
        <end position="392"/>
    </location>
</feature>
<dbReference type="PANTHER" id="PTHR43507:SF1">
    <property type="entry name" value="NADH-UBIQUINONE OXIDOREDUCTASE CHAIN 4"/>
    <property type="match status" value="1"/>
</dbReference>
<feature type="transmembrane region" description="Helical" evidence="4">
    <location>
        <begin position="247"/>
        <end position="264"/>
    </location>
</feature>
<keyword evidence="7" id="KW-1185">Reference proteome</keyword>
<dbReference type="Proteomes" id="UP000317243">
    <property type="component" value="Unassembled WGS sequence"/>
</dbReference>
<feature type="transmembrane region" description="Helical" evidence="4">
    <location>
        <begin position="345"/>
        <end position="367"/>
    </location>
</feature>
<feature type="transmembrane region" description="Helical" evidence="4">
    <location>
        <begin position="183"/>
        <end position="200"/>
    </location>
</feature>
<evidence type="ECO:0000256" key="4">
    <source>
        <dbReference type="SAM" id="Phobius"/>
    </source>
</evidence>
<gene>
    <name evidence="6" type="primary">nuoM</name>
    <name evidence="6" type="ORF">KOR42_40890</name>
</gene>
<dbReference type="RefSeq" id="WP_146511485.1">
    <property type="nucleotide sequence ID" value="NZ_SIHI01000022.1"/>
</dbReference>
<dbReference type="EC" id="1.6.5.11" evidence="6"/>
<dbReference type="GO" id="GO:0048039">
    <property type="term" value="F:ubiquinone binding"/>
    <property type="evidence" value="ECO:0007669"/>
    <property type="project" value="TreeGrafter"/>
</dbReference>
<dbReference type="GO" id="GO:0016020">
    <property type="term" value="C:membrane"/>
    <property type="evidence" value="ECO:0007669"/>
    <property type="project" value="UniProtKB-SubCell"/>
</dbReference>
<proteinExistence type="predicted"/>
<feature type="transmembrane region" description="Helical" evidence="4">
    <location>
        <begin position="33"/>
        <end position="52"/>
    </location>
</feature>
<keyword evidence="6" id="KW-0560">Oxidoreductase</keyword>
<dbReference type="GO" id="GO:0042773">
    <property type="term" value="P:ATP synthesis coupled electron transport"/>
    <property type="evidence" value="ECO:0007669"/>
    <property type="project" value="InterPro"/>
</dbReference>
<organism evidence="6 7">
    <name type="scientific">Thalassoglobus neptunius</name>
    <dbReference type="NCBI Taxonomy" id="1938619"/>
    <lineage>
        <taxon>Bacteria</taxon>
        <taxon>Pseudomonadati</taxon>
        <taxon>Planctomycetota</taxon>
        <taxon>Planctomycetia</taxon>
        <taxon>Planctomycetales</taxon>
        <taxon>Planctomycetaceae</taxon>
        <taxon>Thalassoglobus</taxon>
    </lineage>
</organism>